<keyword evidence="1" id="KW-0732">Signal</keyword>
<gene>
    <name evidence="2" type="ORF">COR50_03885</name>
</gene>
<dbReference type="RefSeq" id="WP_098192768.1">
    <property type="nucleotide sequence ID" value="NZ_CP023777.1"/>
</dbReference>
<evidence type="ECO:0000256" key="1">
    <source>
        <dbReference type="SAM" id="SignalP"/>
    </source>
</evidence>
<proteinExistence type="predicted"/>
<dbReference type="KEGG" id="cbae:COR50_03885"/>
<organism evidence="2 3">
    <name type="scientific">Chitinophaga caeni</name>
    <dbReference type="NCBI Taxonomy" id="2029983"/>
    <lineage>
        <taxon>Bacteria</taxon>
        <taxon>Pseudomonadati</taxon>
        <taxon>Bacteroidota</taxon>
        <taxon>Chitinophagia</taxon>
        <taxon>Chitinophagales</taxon>
        <taxon>Chitinophagaceae</taxon>
        <taxon>Chitinophaga</taxon>
    </lineage>
</organism>
<evidence type="ECO:0000313" key="2">
    <source>
        <dbReference type="EMBL" id="ATL46380.1"/>
    </source>
</evidence>
<accession>A0A291QQZ0</accession>
<dbReference type="AlphaFoldDB" id="A0A291QQZ0"/>
<name>A0A291QQZ0_9BACT</name>
<reference evidence="2 3" key="1">
    <citation type="submission" date="2017-10" db="EMBL/GenBank/DDBJ databases">
        <title>Paenichitinophaga pekingensis gen. nov., sp. nov., isolated from activated sludge.</title>
        <authorList>
            <person name="Jin D."/>
            <person name="Kong X."/>
            <person name="Deng Y."/>
            <person name="Bai Z."/>
        </authorList>
    </citation>
    <scope>NUCLEOTIDE SEQUENCE [LARGE SCALE GENOMIC DNA]</scope>
    <source>
        <strain evidence="2 3">13</strain>
    </source>
</reference>
<dbReference type="Proteomes" id="UP000220133">
    <property type="component" value="Chromosome"/>
</dbReference>
<feature type="chain" id="PRO_5012787442" description="DUF3575 domain-containing protein" evidence="1">
    <location>
        <begin position="20"/>
        <end position="218"/>
    </location>
</feature>
<dbReference type="OrthoDB" id="662434at2"/>
<dbReference type="EMBL" id="CP023777">
    <property type="protein sequence ID" value="ATL46380.1"/>
    <property type="molecule type" value="Genomic_DNA"/>
</dbReference>
<evidence type="ECO:0008006" key="4">
    <source>
        <dbReference type="Google" id="ProtNLM"/>
    </source>
</evidence>
<sequence>MKKIVIALVITCCSLQLSAQENPVAPSKSTLKVNPTTLINELDLYWEQELSNKFSLEFGATFIYSDYPDYLLSKRIDIGQKKPDISTDQFVEGLGFGARVGFRWYLFALNGSQHASGTYFQPSLLYKRVYYPATDFDFNDEVFKNKAHKDVYGLQFLIGRQFTRQKVVFDPYLGVGIRGKVYHYANYNVENDVLNLDKGHMVSILPSVHLGIKIGLNL</sequence>
<keyword evidence="3" id="KW-1185">Reference proteome</keyword>
<protein>
    <recommendedName>
        <fullName evidence="4">DUF3575 domain-containing protein</fullName>
    </recommendedName>
</protein>
<evidence type="ECO:0000313" key="3">
    <source>
        <dbReference type="Proteomes" id="UP000220133"/>
    </source>
</evidence>
<feature type="signal peptide" evidence="1">
    <location>
        <begin position="1"/>
        <end position="19"/>
    </location>
</feature>